<dbReference type="InterPro" id="IPR036890">
    <property type="entry name" value="HATPase_C_sf"/>
</dbReference>
<keyword evidence="1" id="KW-0808">Transferase</keyword>
<dbReference type="InterPro" id="IPR050482">
    <property type="entry name" value="Sensor_HK_TwoCompSys"/>
</dbReference>
<evidence type="ECO:0000256" key="3">
    <source>
        <dbReference type="ARBA" id="ARBA00023012"/>
    </source>
</evidence>
<evidence type="ECO:0000259" key="5">
    <source>
        <dbReference type="SMART" id="SM00065"/>
    </source>
</evidence>
<feature type="domain" description="Histidine kinase/HSP90-like ATPase" evidence="6">
    <location>
        <begin position="427"/>
        <end position="516"/>
    </location>
</feature>
<dbReference type="OrthoDB" id="5241249at2"/>
<dbReference type="Pfam" id="PF02518">
    <property type="entry name" value="HATPase_c"/>
    <property type="match status" value="1"/>
</dbReference>
<dbReference type="Gene3D" id="3.30.450.40">
    <property type="match status" value="1"/>
</dbReference>
<dbReference type="InterPro" id="IPR011712">
    <property type="entry name" value="Sig_transdc_His_kin_sub3_dim/P"/>
</dbReference>
<evidence type="ECO:0000256" key="1">
    <source>
        <dbReference type="ARBA" id="ARBA00022679"/>
    </source>
</evidence>
<dbReference type="SMART" id="SM00065">
    <property type="entry name" value="GAF"/>
    <property type="match status" value="1"/>
</dbReference>
<feature type="region of interest" description="Disordered" evidence="4">
    <location>
        <begin position="34"/>
        <end position="68"/>
    </location>
</feature>
<dbReference type="Pfam" id="PF07730">
    <property type="entry name" value="HisKA_3"/>
    <property type="match status" value="1"/>
</dbReference>
<evidence type="ECO:0000313" key="8">
    <source>
        <dbReference type="Proteomes" id="UP000291259"/>
    </source>
</evidence>
<gene>
    <name evidence="7" type="ORF">ET445_03650</name>
</gene>
<dbReference type="Pfam" id="PF13185">
    <property type="entry name" value="GAF_2"/>
    <property type="match status" value="1"/>
</dbReference>
<sequence length="525" mass="55635">MGAPTATSACTGTASAIARAETSSCSMRVAALLRSSASPEAPTVPHSSSTTKRSVTSPPPSRARSMPQAMAARLAMEPSIPMSTRISTTSTSSASDDPRPVIPTIRGAEASDRDVGPTGLPPPRSCGDTLRLSSPGGTMSDRSIRDEGRLQALLRATHAVVELDEVPVVLERIVRAAVELVDARYGALGVIAADGDGLESFVHEGMSEADVSAIGHLPEGRGVLGALIDDPHPVRLRHISEHPRSVGFPEGHPRMEAFLGVPIRVRSEVYGNLYLSNARRGYFTEEDESLVTALAATAGFVIANARLLEETREQRQHALLVEDRARIARDLHDHVIQQLFGTGLELQTIAESVDDERLAARIRQAVGTLDETILQIRTIIFAMTPRRASGESLRHRVLDIAADCGGGMPRPIAVAFEGPVDLTVDGSLADDVAATARELLTNAVRHASANAIRVTVTSDDRGVGVRVDDDGVGVPAAVPRSGLANVADRAEARGGRFEIDSEPGRTTATWFAPFDESASHEGATR</sequence>
<keyword evidence="2" id="KW-0418">Kinase</keyword>
<dbReference type="CDD" id="cd16917">
    <property type="entry name" value="HATPase_UhpB-NarQ-NarX-like"/>
    <property type="match status" value="1"/>
</dbReference>
<reference evidence="7 8" key="1">
    <citation type="submission" date="2019-01" db="EMBL/GenBank/DDBJ databases">
        <title>Genome sequencing of strain FW100M-8.</title>
        <authorList>
            <person name="Heo J."/>
            <person name="Kim S.-J."/>
            <person name="Kim J.-S."/>
            <person name="Hong S.-B."/>
            <person name="Kwon S.-W."/>
        </authorList>
    </citation>
    <scope>NUCLEOTIDE SEQUENCE [LARGE SCALE GENOMIC DNA]</scope>
    <source>
        <strain evidence="7 8">FW100M-8</strain>
    </source>
</reference>
<protein>
    <submittedName>
        <fullName evidence="7">GAF domain-containing protein</fullName>
    </submittedName>
</protein>
<evidence type="ECO:0000313" key="7">
    <source>
        <dbReference type="EMBL" id="QAY72573.1"/>
    </source>
</evidence>
<feature type="domain" description="GAF" evidence="5">
    <location>
        <begin position="165"/>
        <end position="312"/>
    </location>
</feature>
<dbReference type="EMBL" id="CP035491">
    <property type="protein sequence ID" value="QAY72573.1"/>
    <property type="molecule type" value="Genomic_DNA"/>
</dbReference>
<dbReference type="Gene3D" id="1.20.5.1930">
    <property type="match status" value="1"/>
</dbReference>
<dbReference type="InterPro" id="IPR003018">
    <property type="entry name" value="GAF"/>
</dbReference>
<dbReference type="SMART" id="SM00387">
    <property type="entry name" value="HATPase_c"/>
    <property type="match status" value="1"/>
</dbReference>
<organism evidence="7 8">
    <name type="scientific">Agromyces protaetiae</name>
    <dbReference type="NCBI Taxonomy" id="2509455"/>
    <lineage>
        <taxon>Bacteria</taxon>
        <taxon>Bacillati</taxon>
        <taxon>Actinomycetota</taxon>
        <taxon>Actinomycetes</taxon>
        <taxon>Micrococcales</taxon>
        <taxon>Microbacteriaceae</taxon>
        <taxon>Agromyces</taxon>
    </lineage>
</organism>
<dbReference type="AlphaFoldDB" id="A0A4P6FCA3"/>
<feature type="compositionally biased region" description="Polar residues" evidence="4">
    <location>
        <begin position="45"/>
        <end position="56"/>
    </location>
</feature>
<dbReference type="InterPro" id="IPR003594">
    <property type="entry name" value="HATPase_dom"/>
</dbReference>
<dbReference type="GO" id="GO:0000155">
    <property type="term" value="F:phosphorelay sensor kinase activity"/>
    <property type="evidence" value="ECO:0007669"/>
    <property type="project" value="InterPro"/>
</dbReference>
<feature type="region of interest" description="Disordered" evidence="4">
    <location>
        <begin position="109"/>
        <end position="143"/>
    </location>
</feature>
<evidence type="ECO:0000256" key="4">
    <source>
        <dbReference type="SAM" id="MobiDB-lite"/>
    </source>
</evidence>
<dbReference type="KEGG" id="agf:ET445_03650"/>
<dbReference type="SUPFAM" id="SSF55781">
    <property type="entry name" value="GAF domain-like"/>
    <property type="match status" value="1"/>
</dbReference>
<dbReference type="Gene3D" id="3.30.565.10">
    <property type="entry name" value="Histidine kinase-like ATPase, C-terminal domain"/>
    <property type="match status" value="1"/>
</dbReference>
<evidence type="ECO:0000259" key="6">
    <source>
        <dbReference type="SMART" id="SM00387"/>
    </source>
</evidence>
<keyword evidence="8" id="KW-1185">Reference proteome</keyword>
<feature type="compositionally biased region" description="Polar residues" evidence="4">
    <location>
        <begin position="131"/>
        <end position="141"/>
    </location>
</feature>
<dbReference type="PANTHER" id="PTHR24421:SF56">
    <property type="entry name" value="OXYGEN SENSOR HISTIDINE KINASE RESPONSE REGULATOR DOST"/>
    <property type="match status" value="1"/>
</dbReference>
<dbReference type="GO" id="GO:0016020">
    <property type="term" value="C:membrane"/>
    <property type="evidence" value="ECO:0007669"/>
    <property type="project" value="InterPro"/>
</dbReference>
<dbReference type="SUPFAM" id="SSF55874">
    <property type="entry name" value="ATPase domain of HSP90 chaperone/DNA topoisomerase II/histidine kinase"/>
    <property type="match status" value="1"/>
</dbReference>
<proteinExistence type="predicted"/>
<dbReference type="InterPro" id="IPR029016">
    <property type="entry name" value="GAF-like_dom_sf"/>
</dbReference>
<evidence type="ECO:0000256" key="2">
    <source>
        <dbReference type="ARBA" id="ARBA00022777"/>
    </source>
</evidence>
<dbReference type="GO" id="GO:0046983">
    <property type="term" value="F:protein dimerization activity"/>
    <property type="evidence" value="ECO:0007669"/>
    <property type="project" value="InterPro"/>
</dbReference>
<keyword evidence="3" id="KW-0902">Two-component regulatory system</keyword>
<name>A0A4P6FCA3_9MICO</name>
<dbReference type="Proteomes" id="UP000291259">
    <property type="component" value="Chromosome"/>
</dbReference>
<accession>A0A4P6FCA3</accession>
<dbReference type="PANTHER" id="PTHR24421">
    <property type="entry name" value="NITRATE/NITRITE SENSOR PROTEIN NARX-RELATED"/>
    <property type="match status" value="1"/>
</dbReference>